<dbReference type="OrthoDB" id="5976986at2759"/>
<dbReference type="Gene3D" id="1.10.10.10">
    <property type="entry name" value="Winged helix-like DNA-binding domain superfamily/Winged helix DNA-binding domain"/>
    <property type="match status" value="1"/>
</dbReference>
<evidence type="ECO:0000313" key="4">
    <source>
        <dbReference type="EMBL" id="RMX46702.1"/>
    </source>
</evidence>
<evidence type="ECO:0000313" key="5">
    <source>
        <dbReference type="Proteomes" id="UP000275408"/>
    </source>
</evidence>
<dbReference type="SUPFAM" id="SSF53756">
    <property type="entry name" value="UDP-Glycosyltransferase/glycogen phosphorylase"/>
    <property type="match status" value="1"/>
</dbReference>
<sequence>MDFLSKEKLRSDIKTTFNVTKELDLSGYCLRELPEGVLEFTELEELDLSWNELKTIPENIAGLNNITRIHLSGNQLSIFPASLTQLKKLTRLDITYNKLTAIPDVIGEMVELETLDLSHNQLTVLSPAIKQLKKLKWLYISFNKLTTIPDAISEMVELEELHLSYNQLTALSPVIKQLKKLKWLNIPHNKLTTIPDAIGELVEMEGLNLSYNQLTVLSPAIKQLKKLKMLFVSGNPFIVEGIRSVMELEDTCKIDTFFSDIQGQIADRPKEAQLAYERALKDGYVTVYRSRILLIGQDRAGKTSLKKSLLGLPFNSKEQSTKGIEVDPSKCEIDVDQAARNWQSIGENKPGLLECSKDVAKIVVEKIFGQDDFARKMTLQVKCLEEEDTDESLKEDFEKDAAHISPADFEEKAFDAYRDGRKKVEDKGDYPSVDAMHNISTEHSMDCILDEPKVVIDVTQPPDTVKHVHQWLKYVQGKDIKSGLLKEESYALMDIWDFAGQHLYYASHPIFFSQRALYILVHNLSKPLDAAAEPCMRQGSNEVKLENPNNETNMENLLSWLATVHGVALATDDTVNDAQHKLPYLRPPVFIVGTHADKPVEDITIIKKQIQERISGMEYEKHVVRPLFCIDNTQRPNLIKKFIQMIGKQTEKHKTAGEEGKADGINELQNKILEVLRQEPYMGEKIPVRWFLFEKVIEALVAKQIYHRNLQQLEHYARKYCFMEDAKEFESMISFYHGLGMIIKHGSTVVLKAQWLIDLFKQLITIPPFNKQIPLHAKYWRELEGSGILNMEHVNHVFSTFIGQEIFKEDILDMMEQFGLIAKFSVSPTDEKYFVPAQLKTSPVELCKMTPSSTDPCPLYLLFVHGFVPHGLFLQLVSRSIRWCSKTWATHQPRLYQNGAWFIIGKDIHDFVLICKTGFVKVILRQKRAQSHQVVGQNSVALATRVREFLEDTLKNLSGEMPYLRGLQYRVCVACPNCHEGAEETRRTCSDHMKTTCTHEDCFHLIDANEGRLAICNRKPWKIVLPVCGLEKWFLKRRSQGLSSSNLAARSHDEASEINPMKSATALKVTLLGSEWSSSMGGLSTINRQLAILLATHSEVDVTLLVPQFACSEEERRMARIHNLSLREAQKRPGYAESLDWLCAPPRDLDIDIVLGHGAKLGKQAQFIRESYQCKWFQVVHTAPEELGMHKNYPMAICKGEEKNTTEVELCKLADAVVAVGPKLKRAYSSYLRSYEKHQEIIQLTPSTFSAFSDVKQAAVDMDNFKVLTFGRGDPEDFSLKGYDISARAIVELKDRSYHLIFVGAPDGKQDEVAKNLLMSGIDKNQLTVRKFVQRKERLKELFCEVDLCIMPSRSEGFGLTALEALSSGLPILVSGNSGFGEALCTVPSGKSLVVESEDPWEWAKAIAGVRQKERSDRLRDIQQLKSSYEEKFCWEKQCHSLVEKMWDIVHGANVLNILLKASKRQDTSFRTRKVEVVDTSAEQLTADSLLTPSSLDRFTQELQQMQLDASKGKSKTDLLLGLRNIVSDAGFRISDNKGSGNCMFYALSEQLEIVKGIEIPHGELRQTLVQYLRSKPKLPDGTDLFHFVHGHQTWTEYLVHMQQDGAWGDHVILCAAANYFETRIRVVSSLLPSNDVIITPHCPVDESKPLVLGHIHEAHYVSLQPVQG</sequence>
<dbReference type="PANTHER" id="PTHR48051">
    <property type="match status" value="1"/>
</dbReference>
<dbReference type="GO" id="GO:0005737">
    <property type="term" value="C:cytoplasm"/>
    <property type="evidence" value="ECO:0007669"/>
    <property type="project" value="TreeGrafter"/>
</dbReference>
<dbReference type="STRING" id="46731.A0A3M6TZ92"/>
<dbReference type="InterPro" id="IPR027417">
    <property type="entry name" value="P-loop_NTPase"/>
</dbReference>
<keyword evidence="2" id="KW-0677">Repeat</keyword>
<dbReference type="Proteomes" id="UP000275408">
    <property type="component" value="Unassembled WGS sequence"/>
</dbReference>
<dbReference type="GO" id="GO:0009966">
    <property type="term" value="P:regulation of signal transduction"/>
    <property type="evidence" value="ECO:0007669"/>
    <property type="project" value="UniProtKB-ARBA"/>
</dbReference>
<dbReference type="CDD" id="cd03801">
    <property type="entry name" value="GT4_PimA-like"/>
    <property type="match status" value="1"/>
</dbReference>
<dbReference type="PROSITE" id="PS51450">
    <property type="entry name" value="LRR"/>
    <property type="match status" value="5"/>
</dbReference>
<dbReference type="InterPro" id="IPR036388">
    <property type="entry name" value="WH-like_DNA-bd_sf"/>
</dbReference>
<reference evidence="4 5" key="1">
    <citation type="journal article" date="2018" name="Sci. Rep.">
        <title>Comparative analysis of the Pocillopora damicornis genome highlights role of immune system in coral evolution.</title>
        <authorList>
            <person name="Cunning R."/>
            <person name="Bay R.A."/>
            <person name="Gillette P."/>
            <person name="Baker A.C."/>
            <person name="Traylor-Knowles N."/>
        </authorList>
    </citation>
    <scope>NUCLEOTIDE SEQUENCE [LARGE SCALE GENOMIC DNA]</scope>
    <source>
        <strain evidence="4">RSMAS</strain>
        <tissue evidence="4">Whole animal</tissue>
    </source>
</reference>
<dbReference type="Gene3D" id="3.40.50.300">
    <property type="entry name" value="P-loop containing nucleotide triphosphate hydrolases"/>
    <property type="match status" value="1"/>
</dbReference>
<dbReference type="InterPro" id="IPR003323">
    <property type="entry name" value="OTU_dom"/>
</dbReference>
<dbReference type="SUPFAM" id="SSF54001">
    <property type="entry name" value="Cysteine proteinases"/>
    <property type="match status" value="1"/>
</dbReference>
<dbReference type="InterPro" id="IPR050216">
    <property type="entry name" value="LRR_domain-containing"/>
</dbReference>
<dbReference type="SUPFAM" id="SSF52047">
    <property type="entry name" value="RNI-like"/>
    <property type="match status" value="1"/>
</dbReference>
<dbReference type="CDD" id="cd22758">
    <property type="entry name" value="OTU_232R-like"/>
    <property type="match status" value="1"/>
</dbReference>
<accession>A0A3M6TZ92</accession>
<comment type="caution">
    <text evidence="4">The sequence shown here is derived from an EMBL/GenBank/DDBJ whole genome shotgun (WGS) entry which is preliminary data.</text>
</comment>
<evidence type="ECO:0000259" key="3">
    <source>
        <dbReference type="PROSITE" id="PS50802"/>
    </source>
</evidence>
<dbReference type="SMART" id="SM00369">
    <property type="entry name" value="LRR_TYP"/>
    <property type="match status" value="8"/>
</dbReference>
<dbReference type="Pfam" id="PF02338">
    <property type="entry name" value="OTU"/>
    <property type="match status" value="1"/>
</dbReference>
<dbReference type="InterPro" id="IPR003591">
    <property type="entry name" value="Leu-rich_rpt_typical-subtyp"/>
</dbReference>
<dbReference type="SUPFAM" id="SSF52540">
    <property type="entry name" value="P-loop containing nucleoside triphosphate hydrolases"/>
    <property type="match status" value="1"/>
</dbReference>
<organism evidence="4 5">
    <name type="scientific">Pocillopora damicornis</name>
    <name type="common">Cauliflower coral</name>
    <name type="synonym">Millepora damicornis</name>
    <dbReference type="NCBI Taxonomy" id="46731"/>
    <lineage>
        <taxon>Eukaryota</taxon>
        <taxon>Metazoa</taxon>
        <taxon>Cnidaria</taxon>
        <taxon>Anthozoa</taxon>
        <taxon>Hexacorallia</taxon>
        <taxon>Scleractinia</taxon>
        <taxon>Astrocoeniina</taxon>
        <taxon>Pocilloporidae</taxon>
        <taxon>Pocillopora</taxon>
    </lineage>
</organism>
<dbReference type="SMART" id="SM00364">
    <property type="entry name" value="LRR_BAC"/>
    <property type="match status" value="8"/>
</dbReference>
<proteinExistence type="predicted"/>
<dbReference type="SMART" id="SM00365">
    <property type="entry name" value="LRR_SD22"/>
    <property type="match status" value="6"/>
</dbReference>
<dbReference type="InterPro" id="IPR038765">
    <property type="entry name" value="Papain-like_cys_pep_sf"/>
</dbReference>
<feature type="domain" description="OTU" evidence="3">
    <location>
        <begin position="1532"/>
        <end position="1667"/>
    </location>
</feature>
<dbReference type="InterPro" id="IPR001611">
    <property type="entry name" value="Leu-rich_rpt"/>
</dbReference>
<dbReference type="EMBL" id="RCHS01002593">
    <property type="protein sequence ID" value="RMX46702.1"/>
    <property type="molecule type" value="Genomic_DNA"/>
</dbReference>
<dbReference type="Pfam" id="PF20706">
    <property type="entry name" value="GT4-conflict"/>
    <property type="match status" value="1"/>
</dbReference>
<protein>
    <recommendedName>
        <fullName evidence="3">OTU domain-containing protein</fullName>
    </recommendedName>
</protein>
<dbReference type="Gene3D" id="3.40.50.2000">
    <property type="entry name" value="Glycogen Phosphorylase B"/>
    <property type="match status" value="2"/>
</dbReference>
<name>A0A3M6TZ92_POCDA</name>
<dbReference type="PROSITE" id="PS50802">
    <property type="entry name" value="OTU"/>
    <property type="match status" value="1"/>
</dbReference>
<evidence type="ECO:0000256" key="1">
    <source>
        <dbReference type="ARBA" id="ARBA00022614"/>
    </source>
</evidence>
<evidence type="ECO:0000256" key="2">
    <source>
        <dbReference type="ARBA" id="ARBA00022737"/>
    </source>
</evidence>
<dbReference type="Gene3D" id="3.80.10.10">
    <property type="entry name" value="Ribonuclease Inhibitor"/>
    <property type="match status" value="2"/>
</dbReference>
<keyword evidence="1" id="KW-0433">Leucine-rich repeat</keyword>
<dbReference type="Pfam" id="PF13855">
    <property type="entry name" value="LRR_8"/>
    <property type="match status" value="3"/>
</dbReference>
<gene>
    <name evidence="4" type="ORF">pdam_00015681</name>
</gene>
<dbReference type="PANTHER" id="PTHR48051:SF1">
    <property type="entry name" value="RAS SUPPRESSOR PROTEIN 1"/>
    <property type="match status" value="1"/>
</dbReference>
<dbReference type="InterPro" id="IPR032675">
    <property type="entry name" value="LRR_dom_sf"/>
</dbReference>
<keyword evidence="5" id="KW-1185">Reference proteome</keyword>
<dbReference type="Gene3D" id="3.90.70.80">
    <property type="match status" value="1"/>
</dbReference>